<proteinExistence type="predicted"/>
<dbReference type="Proteomes" id="UP000186817">
    <property type="component" value="Unassembled WGS sequence"/>
</dbReference>
<dbReference type="EMBL" id="LSRX01000479">
    <property type="protein sequence ID" value="OLP96115.1"/>
    <property type="molecule type" value="Genomic_DNA"/>
</dbReference>
<accession>A0A1Q9DLS4</accession>
<feature type="region of interest" description="Disordered" evidence="1">
    <location>
        <begin position="70"/>
        <end position="116"/>
    </location>
</feature>
<organism evidence="2 3">
    <name type="scientific">Symbiodinium microadriaticum</name>
    <name type="common">Dinoflagellate</name>
    <name type="synonym">Zooxanthella microadriatica</name>
    <dbReference type="NCBI Taxonomy" id="2951"/>
    <lineage>
        <taxon>Eukaryota</taxon>
        <taxon>Sar</taxon>
        <taxon>Alveolata</taxon>
        <taxon>Dinophyceae</taxon>
        <taxon>Suessiales</taxon>
        <taxon>Symbiodiniaceae</taxon>
        <taxon>Symbiodinium</taxon>
    </lineage>
</organism>
<evidence type="ECO:0000313" key="3">
    <source>
        <dbReference type="Proteomes" id="UP000186817"/>
    </source>
</evidence>
<evidence type="ECO:0000313" key="2">
    <source>
        <dbReference type="EMBL" id="OLP96115.1"/>
    </source>
</evidence>
<evidence type="ECO:0000256" key="1">
    <source>
        <dbReference type="SAM" id="MobiDB-lite"/>
    </source>
</evidence>
<feature type="compositionally biased region" description="Basic and acidic residues" evidence="1">
    <location>
        <begin position="81"/>
        <end position="94"/>
    </location>
</feature>
<reference evidence="2 3" key="1">
    <citation type="submission" date="2016-02" db="EMBL/GenBank/DDBJ databases">
        <title>Genome analysis of coral dinoflagellate symbionts highlights evolutionary adaptations to a symbiotic lifestyle.</title>
        <authorList>
            <person name="Aranda M."/>
            <person name="Li Y."/>
            <person name="Liew Y.J."/>
            <person name="Baumgarten S."/>
            <person name="Simakov O."/>
            <person name="Wilson M."/>
            <person name="Piel J."/>
            <person name="Ashoor H."/>
            <person name="Bougouffa S."/>
            <person name="Bajic V.B."/>
            <person name="Ryu T."/>
            <person name="Ravasi T."/>
            <person name="Bayer T."/>
            <person name="Micklem G."/>
            <person name="Kim H."/>
            <person name="Bhak J."/>
            <person name="Lajeunesse T.C."/>
            <person name="Voolstra C.R."/>
        </authorList>
    </citation>
    <scope>NUCLEOTIDE SEQUENCE [LARGE SCALE GENOMIC DNA]</scope>
    <source>
        <strain evidence="2 3">CCMP2467</strain>
    </source>
</reference>
<protein>
    <submittedName>
        <fullName evidence="2">Uncharacterized protein</fullName>
    </submittedName>
</protein>
<dbReference type="AlphaFoldDB" id="A0A1Q9DLS4"/>
<sequence>MAYDPAYAFQWVEIQDGTKYEDLTEECKYGVLENECKSAVRKCIKSIAFEEYDPNRSRAYAHDWQKARKSTHSVATTRARHLGDRRPEGEKCVSERTANGKTNTRGDDEDPMRLRL</sequence>
<keyword evidence="3" id="KW-1185">Reference proteome</keyword>
<name>A0A1Q9DLS4_SYMMI</name>
<gene>
    <name evidence="2" type="ORF">AK812_SmicGene21686</name>
</gene>
<comment type="caution">
    <text evidence="2">The sequence shown here is derived from an EMBL/GenBank/DDBJ whole genome shotgun (WGS) entry which is preliminary data.</text>
</comment>